<sequence>MTSTKGVHFHVGASDESKDLTYIHWSVFGGYANFRRPEQMQLEPWIIPYYHSSSCGVRSGVVCYQLSHKFTFPTSHDEWEHYQRENLEFAL</sequence>
<protein>
    <submittedName>
        <fullName evidence="1">Uncharacterized protein</fullName>
    </submittedName>
</protein>
<reference evidence="1" key="2">
    <citation type="submission" date="2023-06" db="EMBL/GenBank/DDBJ databases">
        <authorList>
            <consortium name="Lawrence Berkeley National Laboratory"/>
            <person name="Mondo S.J."/>
            <person name="Hensen N."/>
            <person name="Bonometti L."/>
            <person name="Westerberg I."/>
            <person name="Brannstrom I.O."/>
            <person name="Guillou S."/>
            <person name="Cros-Aarteil S."/>
            <person name="Calhoun S."/>
            <person name="Haridas S."/>
            <person name="Kuo A."/>
            <person name="Pangilinan J."/>
            <person name="Riley R."/>
            <person name="Labutti K."/>
            <person name="Andreopoulos B."/>
            <person name="Lipzen A."/>
            <person name="Chen C."/>
            <person name="Yanf M."/>
            <person name="Daum C."/>
            <person name="Ng V."/>
            <person name="Clum A."/>
            <person name="Steindorff A."/>
            <person name="Ohm R."/>
            <person name="Martin F."/>
            <person name="Silar P."/>
            <person name="Natvig D."/>
            <person name="Lalanne C."/>
            <person name="Gautier V."/>
            <person name="Ament-Velasquez S.L."/>
            <person name="Kruys A."/>
            <person name="Hutchinson M.I."/>
            <person name="Powell A.J."/>
            <person name="Barry K."/>
            <person name="Miller A.N."/>
            <person name="Grigoriev I.V."/>
            <person name="Debuchy R."/>
            <person name="Gladieux P."/>
            <person name="Thoren M.H."/>
            <person name="Johannesson H."/>
        </authorList>
    </citation>
    <scope>NUCLEOTIDE SEQUENCE</scope>
    <source>
        <strain evidence="1">CBS 333.67</strain>
    </source>
</reference>
<dbReference type="Proteomes" id="UP001273166">
    <property type="component" value="Unassembled WGS sequence"/>
</dbReference>
<gene>
    <name evidence="1" type="ORF">B0T15DRAFT_531552</name>
</gene>
<keyword evidence="2" id="KW-1185">Reference proteome</keyword>
<evidence type="ECO:0000313" key="1">
    <source>
        <dbReference type="EMBL" id="KAK3305181.1"/>
    </source>
</evidence>
<evidence type="ECO:0000313" key="2">
    <source>
        <dbReference type="Proteomes" id="UP001273166"/>
    </source>
</evidence>
<dbReference type="AlphaFoldDB" id="A0AAJ0GS95"/>
<proteinExistence type="predicted"/>
<dbReference type="GeneID" id="87888083"/>
<accession>A0AAJ0GS95</accession>
<dbReference type="RefSeq" id="XP_062720961.1">
    <property type="nucleotide sequence ID" value="XM_062869254.1"/>
</dbReference>
<dbReference type="EMBL" id="JAUDZG010000004">
    <property type="protein sequence ID" value="KAK3305181.1"/>
    <property type="molecule type" value="Genomic_DNA"/>
</dbReference>
<organism evidence="1 2">
    <name type="scientific">Chaetomium strumarium</name>
    <dbReference type="NCBI Taxonomy" id="1170767"/>
    <lineage>
        <taxon>Eukaryota</taxon>
        <taxon>Fungi</taxon>
        <taxon>Dikarya</taxon>
        <taxon>Ascomycota</taxon>
        <taxon>Pezizomycotina</taxon>
        <taxon>Sordariomycetes</taxon>
        <taxon>Sordariomycetidae</taxon>
        <taxon>Sordariales</taxon>
        <taxon>Chaetomiaceae</taxon>
        <taxon>Chaetomium</taxon>
    </lineage>
</organism>
<reference evidence="1" key="1">
    <citation type="journal article" date="2023" name="Mol. Phylogenet. Evol.">
        <title>Genome-scale phylogeny and comparative genomics of the fungal order Sordariales.</title>
        <authorList>
            <person name="Hensen N."/>
            <person name="Bonometti L."/>
            <person name="Westerberg I."/>
            <person name="Brannstrom I.O."/>
            <person name="Guillou S."/>
            <person name="Cros-Aarteil S."/>
            <person name="Calhoun S."/>
            <person name="Haridas S."/>
            <person name="Kuo A."/>
            <person name="Mondo S."/>
            <person name="Pangilinan J."/>
            <person name="Riley R."/>
            <person name="LaButti K."/>
            <person name="Andreopoulos B."/>
            <person name="Lipzen A."/>
            <person name="Chen C."/>
            <person name="Yan M."/>
            <person name="Daum C."/>
            <person name="Ng V."/>
            <person name="Clum A."/>
            <person name="Steindorff A."/>
            <person name="Ohm R.A."/>
            <person name="Martin F."/>
            <person name="Silar P."/>
            <person name="Natvig D.O."/>
            <person name="Lalanne C."/>
            <person name="Gautier V."/>
            <person name="Ament-Velasquez S.L."/>
            <person name="Kruys A."/>
            <person name="Hutchinson M.I."/>
            <person name="Powell A.J."/>
            <person name="Barry K."/>
            <person name="Miller A.N."/>
            <person name="Grigoriev I.V."/>
            <person name="Debuchy R."/>
            <person name="Gladieux P."/>
            <person name="Hiltunen Thoren M."/>
            <person name="Johannesson H."/>
        </authorList>
    </citation>
    <scope>NUCLEOTIDE SEQUENCE</scope>
    <source>
        <strain evidence="1">CBS 333.67</strain>
    </source>
</reference>
<name>A0AAJ0GS95_9PEZI</name>
<comment type="caution">
    <text evidence="1">The sequence shown here is derived from an EMBL/GenBank/DDBJ whole genome shotgun (WGS) entry which is preliminary data.</text>
</comment>